<protein>
    <submittedName>
        <fullName evidence="2">Uncharacterized protein</fullName>
    </submittedName>
</protein>
<feature type="compositionally biased region" description="Basic and acidic residues" evidence="1">
    <location>
        <begin position="119"/>
        <end position="133"/>
    </location>
</feature>
<comment type="caution">
    <text evidence="2">The sequence shown here is derived from an EMBL/GenBank/DDBJ whole genome shotgun (WGS) entry which is preliminary data.</text>
</comment>
<feature type="compositionally biased region" description="Basic residues" evidence="1">
    <location>
        <begin position="228"/>
        <end position="240"/>
    </location>
</feature>
<accession>A0A4Z0YMV3</accession>
<feature type="compositionally biased region" description="Basic and acidic residues" evidence="1">
    <location>
        <begin position="174"/>
        <end position="191"/>
    </location>
</feature>
<feature type="compositionally biased region" description="Basic residues" evidence="1">
    <location>
        <begin position="108"/>
        <end position="118"/>
    </location>
</feature>
<reference evidence="2 3" key="1">
    <citation type="submission" date="2019-03" db="EMBL/GenBank/DDBJ databases">
        <title>Draft genome sequence of Xylaria hypoxylon DSM 108379, a ubiquitous saprotrophic-parasitic fungi on hardwood.</title>
        <authorList>
            <person name="Buettner E."/>
            <person name="Leonhardt S."/>
            <person name="Gebauer A.M."/>
            <person name="Liers C."/>
            <person name="Hofrichter M."/>
            <person name="Kellner H."/>
        </authorList>
    </citation>
    <scope>NUCLEOTIDE SEQUENCE [LARGE SCALE GENOMIC DNA]</scope>
    <source>
        <strain evidence="2 3">DSM 108379</strain>
    </source>
</reference>
<proteinExistence type="predicted"/>
<gene>
    <name evidence="2" type="ORF">E0Z10_g3552</name>
</gene>
<evidence type="ECO:0000313" key="2">
    <source>
        <dbReference type="EMBL" id="TGJ85224.1"/>
    </source>
</evidence>
<evidence type="ECO:0000256" key="1">
    <source>
        <dbReference type="SAM" id="MobiDB-lite"/>
    </source>
</evidence>
<name>A0A4Z0YMV3_9PEZI</name>
<feature type="compositionally biased region" description="Polar residues" evidence="1">
    <location>
        <begin position="44"/>
        <end position="56"/>
    </location>
</feature>
<keyword evidence="3" id="KW-1185">Reference proteome</keyword>
<evidence type="ECO:0000313" key="3">
    <source>
        <dbReference type="Proteomes" id="UP000297716"/>
    </source>
</evidence>
<dbReference type="Proteomes" id="UP000297716">
    <property type="component" value="Unassembled WGS sequence"/>
</dbReference>
<dbReference type="AlphaFoldDB" id="A0A4Z0YMV3"/>
<dbReference type="OrthoDB" id="4775230at2759"/>
<sequence>MAPPSKGTNPAPNYTVAMNQVQTQIEAQLRIVRSFMPARPAAADSTTSKPTPSFSALASGKPTVRRQTQKQDEEALFTETRAEDPNAGLGFGASSKRTSEREKERANHILRSRLLGRKRGVEDASGRALRREESSDEEPGRSGLGRAKKRARREESREEEEEGTLQPIIGPKVLESELEKVGAKEDSLENDKLEEEDGDVNMRDTQGTTSLHDDSVPNGAEDAPEQKKNKKRKKKKKKKAKSEDAAGE</sequence>
<dbReference type="EMBL" id="SKBN01000050">
    <property type="protein sequence ID" value="TGJ85224.1"/>
    <property type="molecule type" value="Genomic_DNA"/>
</dbReference>
<feature type="region of interest" description="Disordered" evidence="1">
    <location>
        <begin position="38"/>
        <end position="248"/>
    </location>
</feature>
<feature type="compositionally biased region" description="Basic and acidic residues" evidence="1">
    <location>
        <begin position="97"/>
        <end position="107"/>
    </location>
</feature>
<organism evidence="2 3">
    <name type="scientific">Xylaria hypoxylon</name>
    <dbReference type="NCBI Taxonomy" id="37992"/>
    <lineage>
        <taxon>Eukaryota</taxon>
        <taxon>Fungi</taxon>
        <taxon>Dikarya</taxon>
        <taxon>Ascomycota</taxon>
        <taxon>Pezizomycotina</taxon>
        <taxon>Sordariomycetes</taxon>
        <taxon>Xylariomycetidae</taxon>
        <taxon>Xylariales</taxon>
        <taxon>Xylariaceae</taxon>
        <taxon>Xylaria</taxon>
    </lineage>
</organism>